<proteinExistence type="predicted"/>
<reference evidence="3" key="1">
    <citation type="submission" date="2020-05" db="EMBL/GenBank/DDBJ databases">
        <authorList>
            <person name="Chiriac C."/>
            <person name="Salcher M."/>
            <person name="Ghai R."/>
            <person name="Kavagutti S V."/>
        </authorList>
    </citation>
    <scope>NUCLEOTIDE SEQUENCE</scope>
</reference>
<protein>
    <submittedName>
        <fullName evidence="3">Uncharacterized protein</fullName>
    </submittedName>
</protein>
<evidence type="ECO:0000313" key="2">
    <source>
        <dbReference type="EMBL" id="CAB4170873.1"/>
    </source>
</evidence>
<evidence type="ECO:0000313" key="4">
    <source>
        <dbReference type="EMBL" id="CAB4223069.1"/>
    </source>
</evidence>
<gene>
    <name evidence="4" type="ORF">UFOVP1666_112</name>
    <name evidence="1" type="ORF">UFOVP867_67</name>
    <name evidence="2" type="ORF">UFOVP913_131</name>
    <name evidence="3" type="ORF">UFOVP993_184</name>
</gene>
<dbReference type="InterPro" id="IPR045491">
    <property type="entry name" value="DUF6433"/>
</dbReference>
<sequence>MQIYLPELLTKINEDVSLLNKYKGDASFTLLFKHAFDPAHKFIMPEGDPPFKPDAAPIGMSPSVLRQELKKMYVFCRADLKPIRREELFVQLLENVHPTEATLLLKIKDQALTELYPNITHKLAFDMGFISVPPSTESKPVAEVKRGRGRPKKSIGVV</sequence>
<dbReference type="EMBL" id="LR796858">
    <property type="protein sequence ID" value="CAB4170873.1"/>
    <property type="molecule type" value="Genomic_DNA"/>
</dbReference>
<dbReference type="EMBL" id="LR797534">
    <property type="protein sequence ID" value="CAB4223069.1"/>
    <property type="molecule type" value="Genomic_DNA"/>
</dbReference>
<dbReference type="EMBL" id="LR796815">
    <property type="protein sequence ID" value="CAB4167937.1"/>
    <property type="molecule type" value="Genomic_DNA"/>
</dbReference>
<name>A0A6J5Q399_9CAUD</name>
<dbReference type="EMBL" id="LR796944">
    <property type="protein sequence ID" value="CAB4177127.1"/>
    <property type="molecule type" value="Genomic_DNA"/>
</dbReference>
<dbReference type="Pfam" id="PF20025">
    <property type="entry name" value="DUF6433"/>
    <property type="match status" value="1"/>
</dbReference>
<organism evidence="3">
    <name type="scientific">uncultured Caudovirales phage</name>
    <dbReference type="NCBI Taxonomy" id="2100421"/>
    <lineage>
        <taxon>Viruses</taxon>
        <taxon>Duplodnaviria</taxon>
        <taxon>Heunggongvirae</taxon>
        <taxon>Uroviricota</taxon>
        <taxon>Caudoviricetes</taxon>
        <taxon>Peduoviridae</taxon>
        <taxon>Maltschvirus</taxon>
        <taxon>Maltschvirus maltsch</taxon>
    </lineage>
</organism>
<evidence type="ECO:0000313" key="3">
    <source>
        <dbReference type="EMBL" id="CAB4177127.1"/>
    </source>
</evidence>
<evidence type="ECO:0000313" key="1">
    <source>
        <dbReference type="EMBL" id="CAB4167937.1"/>
    </source>
</evidence>
<accession>A0A6J5Q399</accession>